<keyword evidence="2" id="KW-1185">Reference proteome</keyword>
<dbReference type="Proteomes" id="UP001165960">
    <property type="component" value="Unassembled WGS sequence"/>
</dbReference>
<accession>A0ACC2TLG0</accession>
<dbReference type="EMBL" id="QTSX02002425">
    <property type="protein sequence ID" value="KAJ9075565.1"/>
    <property type="molecule type" value="Genomic_DNA"/>
</dbReference>
<comment type="caution">
    <text evidence="1">The sequence shown here is derived from an EMBL/GenBank/DDBJ whole genome shotgun (WGS) entry which is preliminary data.</text>
</comment>
<evidence type="ECO:0000313" key="1">
    <source>
        <dbReference type="EMBL" id="KAJ9075565.1"/>
    </source>
</evidence>
<protein>
    <submittedName>
        <fullName evidence="1">Uncharacterized protein</fullName>
    </submittedName>
</protein>
<proteinExistence type="predicted"/>
<gene>
    <name evidence="1" type="ORF">DSO57_1034802</name>
</gene>
<evidence type="ECO:0000313" key="2">
    <source>
        <dbReference type="Proteomes" id="UP001165960"/>
    </source>
</evidence>
<sequence>MTDKGREFIGGEFARLLKDWYWPTEGLAPAEIRVYGGDTCLVIGKVLEEFALMQAKYKLLTNHSPLLENDNSSKPVPGYDPGHTLGTGDQEPHTSPSIEKDIADPPIVPTILNLRNGPCLIAYPMGTPDLEQVMAVALGLARDGAIPLPQLQFSLAEYYKLIVAPQFSQHILSAAGSAEHLLSFFVQPAFAHHQMVLVLHI</sequence>
<organism evidence="1 2">
    <name type="scientific">Entomophthora muscae</name>
    <dbReference type="NCBI Taxonomy" id="34485"/>
    <lineage>
        <taxon>Eukaryota</taxon>
        <taxon>Fungi</taxon>
        <taxon>Fungi incertae sedis</taxon>
        <taxon>Zoopagomycota</taxon>
        <taxon>Entomophthoromycotina</taxon>
        <taxon>Entomophthoromycetes</taxon>
        <taxon>Entomophthorales</taxon>
        <taxon>Entomophthoraceae</taxon>
        <taxon>Entomophthora</taxon>
    </lineage>
</organism>
<name>A0ACC2TLG0_9FUNG</name>
<reference evidence="1" key="1">
    <citation type="submission" date="2022-04" db="EMBL/GenBank/DDBJ databases">
        <title>Genome of the entomopathogenic fungus Entomophthora muscae.</title>
        <authorList>
            <person name="Elya C."/>
            <person name="Lovett B.R."/>
            <person name="Lee E."/>
            <person name="Macias A.M."/>
            <person name="Hajek A.E."/>
            <person name="De Bivort B.L."/>
            <person name="Kasson M.T."/>
            <person name="De Fine Licht H.H."/>
            <person name="Stajich J.E."/>
        </authorList>
    </citation>
    <scope>NUCLEOTIDE SEQUENCE</scope>
    <source>
        <strain evidence="1">Berkeley</strain>
    </source>
</reference>